<keyword evidence="12" id="KW-0046">Antibiotic resistance</keyword>
<dbReference type="InterPro" id="IPR050855">
    <property type="entry name" value="NDM-1-like"/>
</dbReference>
<dbReference type="InterPro" id="IPR058199">
    <property type="entry name" value="BlaB//VIM/IMP-1"/>
</dbReference>
<name>A0ABR9PRT1_9BACT</name>
<proteinExistence type="inferred from homology"/>
<keyword evidence="7" id="KW-0479">Metal-binding</keyword>
<dbReference type="Proteomes" id="UP001516472">
    <property type="component" value="Unassembled WGS sequence"/>
</dbReference>
<evidence type="ECO:0000256" key="7">
    <source>
        <dbReference type="ARBA" id="ARBA00022723"/>
    </source>
</evidence>
<accession>A0ABR9PRT1</accession>
<dbReference type="InterPro" id="IPR036866">
    <property type="entry name" value="RibonucZ/Hydroxyglut_hydro"/>
</dbReference>
<evidence type="ECO:0000256" key="5">
    <source>
        <dbReference type="ARBA" id="ARBA00011245"/>
    </source>
</evidence>
<evidence type="ECO:0000256" key="11">
    <source>
        <dbReference type="ARBA" id="ARBA00022833"/>
    </source>
</evidence>
<feature type="signal peptide" evidence="13">
    <location>
        <begin position="1"/>
        <end position="23"/>
    </location>
</feature>
<evidence type="ECO:0000256" key="3">
    <source>
        <dbReference type="ARBA" id="ARBA00004418"/>
    </source>
</evidence>
<evidence type="ECO:0000256" key="2">
    <source>
        <dbReference type="ARBA" id="ARBA00001947"/>
    </source>
</evidence>
<dbReference type="Gene3D" id="3.60.15.10">
    <property type="entry name" value="Ribonuclease Z/Hydroxyacylglutathione hydrolase-like"/>
    <property type="match status" value="1"/>
</dbReference>
<reference evidence="15 16" key="1">
    <citation type="submission" date="2020-02" db="EMBL/GenBank/DDBJ databases">
        <authorList>
            <person name="Babadi Z.K."/>
            <person name="Risdian C."/>
            <person name="Ebrahimipour G.H."/>
            <person name="Wink J."/>
        </authorList>
    </citation>
    <scope>NUCLEOTIDE SEQUENCE [LARGE SCALE GENOMIC DNA]</scope>
    <source>
        <strain evidence="15 16">ZKHCc1 1396</strain>
    </source>
</reference>
<keyword evidence="9" id="KW-0574">Periplasm</keyword>
<keyword evidence="11" id="KW-0862">Zinc</keyword>
<sequence length="257" mass="27504">MSSPSPMTSLRPCALLLLLTACATTPSVSPTSTDEIVLAEDVRIRRIAPGVWMHMTNAGKEWGFTPANGLLVEDGDTSILVDTGWNPRHAETLITWARDSLRHPVRAALVTHFHMDRTGGIPTLDAQGIAVHAREDTARRATAQGNPVPHQRLSDAQDFGPLSVFFPGAGHAPDNLIVYHPASGILYGGCFIKDAAAKDLGNLEDADTAAWPASLERARAHYPDTRVIVPGHHAPGGPELLVHTEALLREAPPAASR</sequence>
<evidence type="ECO:0000256" key="9">
    <source>
        <dbReference type="ARBA" id="ARBA00022764"/>
    </source>
</evidence>
<comment type="catalytic activity">
    <reaction evidence="1">
        <text>a beta-lactam + H2O = a substituted beta-amino acid</text>
        <dbReference type="Rhea" id="RHEA:20401"/>
        <dbReference type="ChEBI" id="CHEBI:15377"/>
        <dbReference type="ChEBI" id="CHEBI:35627"/>
        <dbReference type="ChEBI" id="CHEBI:140347"/>
        <dbReference type="EC" id="3.5.2.6"/>
    </reaction>
</comment>
<dbReference type="PROSITE" id="PS00744">
    <property type="entry name" value="BETA_LACTAMASE_B_2"/>
    <property type="match status" value="1"/>
</dbReference>
<dbReference type="NCBIfam" id="NF033088">
    <property type="entry name" value="bla_subclass_B1"/>
    <property type="match status" value="1"/>
</dbReference>
<keyword evidence="8 13" id="KW-0732">Signal</keyword>
<dbReference type="Pfam" id="PF00753">
    <property type="entry name" value="Lactamase_B"/>
    <property type="match status" value="1"/>
</dbReference>
<evidence type="ECO:0000256" key="12">
    <source>
        <dbReference type="ARBA" id="ARBA00023251"/>
    </source>
</evidence>
<gene>
    <name evidence="15" type="primary">bla</name>
    <name evidence="15" type="ORF">G4177_20805</name>
</gene>
<evidence type="ECO:0000256" key="13">
    <source>
        <dbReference type="SAM" id="SignalP"/>
    </source>
</evidence>
<dbReference type="PANTHER" id="PTHR42951">
    <property type="entry name" value="METALLO-BETA-LACTAMASE DOMAIN-CONTAINING"/>
    <property type="match status" value="1"/>
</dbReference>
<evidence type="ECO:0000256" key="1">
    <source>
        <dbReference type="ARBA" id="ARBA00001526"/>
    </source>
</evidence>
<keyword evidence="10" id="KW-0378">Hydrolase</keyword>
<organism evidence="15 16">
    <name type="scientific">Corallococcus soli</name>
    <dbReference type="NCBI Taxonomy" id="2710757"/>
    <lineage>
        <taxon>Bacteria</taxon>
        <taxon>Pseudomonadati</taxon>
        <taxon>Myxococcota</taxon>
        <taxon>Myxococcia</taxon>
        <taxon>Myxococcales</taxon>
        <taxon>Cystobacterineae</taxon>
        <taxon>Myxococcaceae</taxon>
        <taxon>Corallococcus</taxon>
    </lineage>
</organism>
<feature type="domain" description="Metallo-beta-lactamase" evidence="14">
    <location>
        <begin position="66"/>
        <end position="232"/>
    </location>
</feature>
<evidence type="ECO:0000256" key="10">
    <source>
        <dbReference type="ARBA" id="ARBA00022801"/>
    </source>
</evidence>
<feature type="chain" id="PRO_5047327951" description="beta-lactamase" evidence="13">
    <location>
        <begin position="24"/>
        <end position="257"/>
    </location>
</feature>
<comment type="subcellular location">
    <subcellularLocation>
        <location evidence="3">Periplasm</location>
    </subcellularLocation>
</comment>
<comment type="subunit">
    <text evidence="5">Monomer.</text>
</comment>
<dbReference type="InterPro" id="IPR001018">
    <property type="entry name" value="Beta-lactamase_class-B_CS"/>
</dbReference>
<evidence type="ECO:0000256" key="4">
    <source>
        <dbReference type="ARBA" id="ARBA00005250"/>
    </source>
</evidence>
<evidence type="ECO:0000259" key="14">
    <source>
        <dbReference type="SMART" id="SM00849"/>
    </source>
</evidence>
<protein>
    <recommendedName>
        <fullName evidence="6">beta-lactamase</fullName>
        <ecNumber evidence="6">3.5.2.6</ecNumber>
    </recommendedName>
</protein>
<keyword evidence="16" id="KW-1185">Reference proteome</keyword>
<evidence type="ECO:0000256" key="8">
    <source>
        <dbReference type="ARBA" id="ARBA00022729"/>
    </source>
</evidence>
<evidence type="ECO:0000313" key="16">
    <source>
        <dbReference type="Proteomes" id="UP001516472"/>
    </source>
</evidence>
<evidence type="ECO:0000313" key="15">
    <source>
        <dbReference type="EMBL" id="MBE4750613.1"/>
    </source>
</evidence>
<dbReference type="PANTHER" id="PTHR42951:SF4">
    <property type="entry name" value="ACYL-COENZYME A THIOESTERASE MBLAC2"/>
    <property type="match status" value="1"/>
</dbReference>
<dbReference type="EMBL" id="JAAIYO010000006">
    <property type="protein sequence ID" value="MBE4750613.1"/>
    <property type="molecule type" value="Genomic_DNA"/>
</dbReference>
<dbReference type="SMART" id="SM00849">
    <property type="entry name" value="Lactamase_B"/>
    <property type="match status" value="1"/>
</dbReference>
<dbReference type="EC" id="3.5.2.6" evidence="6"/>
<dbReference type="InterPro" id="IPR001279">
    <property type="entry name" value="Metallo-B-lactamas"/>
</dbReference>
<comment type="caution">
    <text evidence="15">The sequence shown here is derived from an EMBL/GenBank/DDBJ whole genome shotgun (WGS) entry which is preliminary data.</text>
</comment>
<evidence type="ECO:0000256" key="6">
    <source>
        <dbReference type="ARBA" id="ARBA00012865"/>
    </source>
</evidence>
<comment type="cofactor">
    <cofactor evidence="2">
        <name>Zn(2+)</name>
        <dbReference type="ChEBI" id="CHEBI:29105"/>
    </cofactor>
</comment>
<dbReference type="CDD" id="cd16285">
    <property type="entry name" value="MBL-B1"/>
    <property type="match status" value="1"/>
</dbReference>
<dbReference type="SUPFAM" id="SSF56281">
    <property type="entry name" value="Metallo-hydrolase/oxidoreductase"/>
    <property type="match status" value="1"/>
</dbReference>
<comment type="similarity">
    <text evidence="4">Belongs to the metallo-beta-lactamase superfamily. Class-B beta-lactamase family.</text>
</comment>